<dbReference type="GO" id="GO:0032259">
    <property type="term" value="P:methylation"/>
    <property type="evidence" value="ECO:0007669"/>
    <property type="project" value="UniProtKB-KW"/>
</dbReference>
<keyword evidence="1 4" id="KW-0489">Methyltransferase</keyword>
<evidence type="ECO:0000256" key="2">
    <source>
        <dbReference type="ARBA" id="ARBA00022679"/>
    </source>
</evidence>
<accession>A0A0B7GUD5</accession>
<dbReference type="SUPFAM" id="SSF53335">
    <property type="entry name" value="S-adenosyl-L-methionine-dependent methyltransferases"/>
    <property type="match status" value="3"/>
</dbReference>
<dbReference type="InterPro" id="IPR002941">
    <property type="entry name" value="DNA_methylase_N4/N6"/>
</dbReference>
<dbReference type="GO" id="GO:0003677">
    <property type="term" value="F:DNA binding"/>
    <property type="evidence" value="ECO:0007669"/>
    <property type="project" value="InterPro"/>
</dbReference>
<name>A0A0B7GUD5_TREPH</name>
<organism evidence="4 5">
    <name type="scientific">Treponema phagedenis</name>
    <dbReference type="NCBI Taxonomy" id="162"/>
    <lineage>
        <taxon>Bacteria</taxon>
        <taxon>Pseudomonadati</taxon>
        <taxon>Spirochaetota</taxon>
        <taxon>Spirochaetia</taxon>
        <taxon>Spirochaetales</taxon>
        <taxon>Treponemataceae</taxon>
        <taxon>Treponema</taxon>
    </lineage>
</organism>
<reference evidence="5" key="1">
    <citation type="submission" date="2015-01" db="EMBL/GenBank/DDBJ databases">
        <authorList>
            <person name="Manzoor Shahid"/>
            <person name="Zubair Saima"/>
        </authorList>
    </citation>
    <scope>NUCLEOTIDE SEQUENCE [LARGE SCALE GENOMIC DNA]</scope>
    <source>
        <strain evidence="5">V1</strain>
    </source>
</reference>
<keyword evidence="5" id="KW-1185">Reference proteome</keyword>
<dbReference type="Gene3D" id="3.40.50.150">
    <property type="entry name" value="Vaccinia Virus protein VP39"/>
    <property type="match status" value="2"/>
</dbReference>
<dbReference type="OrthoDB" id="9773571at2"/>
<feature type="domain" description="DNA methylase N-4/N-6" evidence="3">
    <location>
        <begin position="71"/>
        <end position="169"/>
    </location>
</feature>
<evidence type="ECO:0000256" key="1">
    <source>
        <dbReference type="ARBA" id="ARBA00022603"/>
    </source>
</evidence>
<evidence type="ECO:0000313" key="5">
    <source>
        <dbReference type="Proteomes" id="UP000042527"/>
    </source>
</evidence>
<gene>
    <name evidence="4" type="primary">mjaIIM</name>
    <name evidence="4" type="ORF">TPHV1_290010</name>
</gene>
<dbReference type="AlphaFoldDB" id="A0A0B7GUD5"/>
<dbReference type="InterPro" id="IPR001091">
    <property type="entry name" value="RM_Methyltransferase"/>
</dbReference>
<dbReference type="Proteomes" id="UP000042527">
    <property type="component" value="Unassembled WGS sequence"/>
</dbReference>
<dbReference type="GO" id="GO:0008170">
    <property type="term" value="F:N-methyltransferase activity"/>
    <property type="evidence" value="ECO:0007669"/>
    <property type="project" value="InterPro"/>
</dbReference>
<proteinExistence type="predicted"/>
<keyword evidence="2 4" id="KW-0808">Transferase</keyword>
<evidence type="ECO:0000313" key="4">
    <source>
        <dbReference type="EMBL" id="CEM62093.1"/>
    </source>
</evidence>
<dbReference type="Pfam" id="PF01555">
    <property type="entry name" value="N6_N4_Mtase"/>
    <property type="match status" value="1"/>
</dbReference>
<dbReference type="InterPro" id="IPR029063">
    <property type="entry name" value="SAM-dependent_MTases_sf"/>
</dbReference>
<evidence type="ECO:0000259" key="3">
    <source>
        <dbReference type="Pfam" id="PF01555"/>
    </source>
</evidence>
<sequence>MQKELFIHENGSDLISIPEAGHWASRISRKKVTNSNISYLIQYGRINKFSQNGGVAVSKAEVIDYYASLSKQRQQAWQDALSNDVNWALSFEEYKEAETTKHVHRLHPYKGKFIPQLVEYFLDNHTDAFKTEVFFKQDDIILDPFCGSGTTLIQANELGMHSIGIDVSAFNAMISNAKIDSYNLLELESELTRITHKLQDFVLQSNISEFEEQLSNALMAFNAKYFPSPEFKIQVRKKEIDEKKYGAEKEIEFLPQYESLVKKFSIELKQKSANSFLEKWYMQNIRNEIDFVFKLIEKIDDDKLKTIAKVILSRTIRSCRATTHSDLATIYEPVIAPYYCSKHGKICKPLFSILKWWQTYSKDTVKRLAEFSTLKTNTFQYCLTGDSRNVNIFDSLQSANKSLYELAAKNKISGIFSSPPYVGMIDYHEQHAYAYDLFGFSRNDELEIGPLFKGKGKEARESYIQGISAVLNNAKKYLKEDYHVFLVANDKFNMYPVIAENAGMKIINQYHRPVLNRTEKDKGAYSETIFHMREK</sequence>
<dbReference type="EC" id="2.1.1.113" evidence="4"/>
<protein>
    <submittedName>
        <fullName evidence="4">Modification methylase MjaII</fullName>
        <ecNumber evidence="4">2.1.1.113</ecNumber>
    </submittedName>
</protein>
<dbReference type="RefSeq" id="WP_044634709.1">
    <property type="nucleotide sequence ID" value="NZ_CDNC01000022.1"/>
</dbReference>
<dbReference type="PRINTS" id="PR00508">
    <property type="entry name" value="S21N4MTFRASE"/>
</dbReference>
<dbReference type="GO" id="GO:0015667">
    <property type="term" value="F:site-specific DNA-methyltransferase (cytosine-N4-specific) activity"/>
    <property type="evidence" value="ECO:0007669"/>
    <property type="project" value="UniProtKB-EC"/>
</dbReference>
<dbReference type="REBASE" id="128798">
    <property type="entry name" value="M.TphV1ORF290010P"/>
</dbReference>
<dbReference type="EMBL" id="CDNC01000022">
    <property type="protein sequence ID" value="CEM62093.1"/>
    <property type="molecule type" value="Genomic_DNA"/>
</dbReference>